<dbReference type="AlphaFoldDB" id="A0A3E2TLL3"/>
<feature type="domain" description="Cyclodeaminase/cyclohydrolase" evidence="1">
    <location>
        <begin position="13"/>
        <end position="163"/>
    </location>
</feature>
<evidence type="ECO:0000313" key="3">
    <source>
        <dbReference type="Proteomes" id="UP000261011"/>
    </source>
</evidence>
<evidence type="ECO:0000259" key="1">
    <source>
        <dbReference type="Pfam" id="PF04961"/>
    </source>
</evidence>
<dbReference type="Pfam" id="PF04961">
    <property type="entry name" value="FTCD_C"/>
    <property type="match status" value="1"/>
</dbReference>
<dbReference type="SUPFAM" id="SSF101262">
    <property type="entry name" value="Methenyltetrahydrofolate cyclohydrolase-like"/>
    <property type="match status" value="1"/>
</dbReference>
<sequence length="190" mass="21884">MKSLQMKIKDMDVSTLIKQTGKAEANPGGGAILILMSNLAVNLMLMMNKKEWNNLKEEAIVSYETILEYSKNLEDLMQDDVNNFNYLMSKFKDNDLQEEDYLKASSALLSMIEINLKSLEILEFYLNYGKKSTLTDGEIANNLLREAIFSAFSTIDVNIKNTNVCIDYEQIKKQALELYEKNKKIIERRK</sequence>
<protein>
    <recommendedName>
        <fullName evidence="1">Cyclodeaminase/cyclohydrolase domain-containing protein</fullName>
    </recommendedName>
</protein>
<reference evidence="2 3" key="1">
    <citation type="submission" date="2018-08" db="EMBL/GenBank/DDBJ databases">
        <title>A genome reference for cultivated species of the human gut microbiota.</title>
        <authorList>
            <person name="Zou Y."/>
            <person name="Xue W."/>
            <person name="Luo G."/>
        </authorList>
    </citation>
    <scope>NUCLEOTIDE SEQUENCE [LARGE SCALE GENOMIC DNA]</scope>
    <source>
        <strain evidence="2 3">OF01-3</strain>
    </source>
</reference>
<name>A0A3E2TLL3_9FIRM</name>
<proteinExistence type="predicted"/>
<gene>
    <name evidence="2" type="ORF">DXA39_01925</name>
</gene>
<dbReference type="Proteomes" id="UP000261011">
    <property type="component" value="Unassembled WGS sequence"/>
</dbReference>
<dbReference type="OrthoDB" id="1692678at2"/>
<accession>A0A3E2TLL3</accession>
<dbReference type="EMBL" id="QVEU01000001">
    <property type="protein sequence ID" value="RGB78232.1"/>
    <property type="molecule type" value="Genomic_DNA"/>
</dbReference>
<dbReference type="InterPro" id="IPR007044">
    <property type="entry name" value="Cyclodeamin/CycHdrlase"/>
</dbReference>
<dbReference type="Gene3D" id="1.20.120.680">
    <property type="entry name" value="Formiminotetrahydrofolate cyclodeaminase monomer, up-and-down helical bundle"/>
    <property type="match status" value="1"/>
</dbReference>
<evidence type="ECO:0000313" key="2">
    <source>
        <dbReference type="EMBL" id="RGB78232.1"/>
    </source>
</evidence>
<dbReference type="InterPro" id="IPR036178">
    <property type="entry name" value="Formintransfe-cycloase-like_sf"/>
</dbReference>
<comment type="caution">
    <text evidence="2">The sequence shown here is derived from an EMBL/GenBank/DDBJ whole genome shotgun (WGS) entry which is preliminary data.</text>
</comment>
<organism evidence="2 3">
    <name type="scientific">Anaerococcus nagyae</name>
    <dbReference type="NCBI Taxonomy" id="1755241"/>
    <lineage>
        <taxon>Bacteria</taxon>
        <taxon>Bacillati</taxon>
        <taxon>Bacillota</taxon>
        <taxon>Tissierellia</taxon>
        <taxon>Tissierellales</taxon>
        <taxon>Peptoniphilaceae</taxon>
        <taxon>Anaerococcus</taxon>
    </lineage>
</organism>
<dbReference type="GO" id="GO:0003824">
    <property type="term" value="F:catalytic activity"/>
    <property type="evidence" value="ECO:0007669"/>
    <property type="project" value="InterPro"/>
</dbReference>
<keyword evidence="3" id="KW-1185">Reference proteome</keyword>